<dbReference type="RefSeq" id="WP_154076538.1">
    <property type="nucleotide sequence ID" value="NZ_CP045929.1"/>
</dbReference>
<dbReference type="Gene3D" id="3.30.1870.10">
    <property type="entry name" value="EreA-like, domain 2"/>
    <property type="match status" value="1"/>
</dbReference>
<dbReference type="Pfam" id="PF05139">
    <property type="entry name" value="Erythro_esteras"/>
    <property type="match status" value="1"/>
</dbReference>
<dbReference type="CDD" id="cd14728">
    <property type="entry name" value="Ere-like"/>
    <property type="match status" value="1"/>
</dbReference>
<dbReference type="SUPFAM" id="SSF159501">
    <property type="entry name" value="EreA/ChaN-like"/>
    <property type="match status" value="1"/>
</dbReference>
<dbReference type="Gene3D" id="1.20.1440.30">
    <property type="entry name" value="Biosynthetic Protein domain"/>
    <property type="match status" value="1"/>
</dbReference>
<dbReference type="PANTHER" id="PTHR31299:SF0">
    <property type="entry name" value="ESTERASE, PUTATIVE (AFU_ORTHOLOGUE AFUA_1G05850)-RELATED"/>
    <property type="match status" value="1"/>
</dbReference>
<name>A0A5Q3QEL5_9PSEU</name>
<dbReference type="EMBL" id="CP045929">
    <property type="protein sequence ID" value="QGK69945.1"/>
    <property type="molecule type" value="Genomic_DNA"/>
</dbReference>
<protein>
    <submittedName>
        <fullName evidence="1">Erythromycin esterase family protein</fullName>
    </submittedName>
</protein>
<reference evidence="2" key="1">
    <citation type="submission" date="2019-11" db="EMBL/GenBank/DDBJ databases">
        <title>The complete genome sequence of Saccharopolyspora sp. E2A.</title>
        <authorList>
            <person name="Zhang G."/>
        </authorList>
    </citation>
    <scope>NUCLEOTIDE SEQUENCE [LARGE SCALE GENOMIC DNA]</scope>
    <source>
        <strain evidence="2">E2A</strain>
    </source>
</reference>
<dbReference type="AlphaFoldDB" id="A0A5Q3QEL5"/>
<organism evidence="1 2">
    <name type="scientific">Allosaccharopolyspora coralli</name>
    <dbReference type="NCBI Taxonomy" id="2665642"/>
    <lineage>
        <taxon>Bacteria</taxon>
        <taxon>Bacillati</taxon>
        <taxon>Actinomycetota</taxon>
        <taxon>Actinomycetes</taxon>
        <taxon>Pseudonocardiales</taxon>
        <taxon>Pseudonocardiaceae</taxon>
        <taxon>Allosaccharopolyspora</taxon>
    </lineage>
</organism>
<accession>A0A5Q3QEL5</accession>
<dbReference type="Gene3D" id="3.40.1660.10">
    <property type="entry name" value="EreA-like (biosynthetic domain)"/>
    <property type="match status" value="1"/>
</dbReference>
<dbReference type="KEGG" id="sace:GIY23_10805"/>
<sequence length="414" mass="44143">MSSSTVPTHPLRDVGPSDPLDDLAPFLDIVGDARVVAVGENNHHVREFTRVRHRLTRALVEHAGFTHFGLESGFPEGFTVERWLRDGVGDLAEVADAGTTFLHGRATELRDMLTWMREAGVHFTGLDLPSSAGSAAPAIDAVRRYLNAIEPEAVGLADAALAATDVYAAGSNALSPVRYADLSEQMRDAATAAVSRLLAHMESLRPLHSARSGPCAQAVAEHHARGAWWLDQHQRELHAMTAAPRHTGPLSSRDTYMTRTVRLLLDSDPSAKIVLGLHNGHLQRTPFTPHGEAVVIPVGQQLAAALGTEYVAVGVTAHGGTTTGITVDGSGDFGATLHEAALPAPETQSIEHALGATGPVLLDLRRAEHADETPSSLRHVDFFAPTPVFDAFDALVHLPTIQPSSFVTEPVTTT</sequence>
<dbReference type="GO" id="GO:0046677">
    <property type="term" value="P:response to antibiotic"/>
    <property type="evidence" value="ECO:0007669"/>
    <property type="project" value="InterPro"/>
</dbReference>
<keyword evidence="2" id="KW-1185">Reference proteome</keyword>
<dbReference type="InterPro" id="IPR007815">
    <property type="entry name" value="Emycin_Estase"/>
</dbReference>
<dbReference type="InterPro" id="IPR052036">
    <property type="entry name" value="Hydrolase/PRTase-associated"/>
</dbReference>
<evidence type="ECO:0000313" key="2">
    <source>
        <dbReference type="Proteomes" id="UP000371041"/>
    </source>
</evidence>
<evidence type="ECO:0000313" key="1">
    <source>
        <dbReference type="EMBL" id="QGK69945.1"/>
    </source>
</evidence>
<dbReference type="PANTHER" id="PTHR31299">
    <property type="entry name" value="ESTERASE, PUTATIVE (AFU_ORTHOLOGUE AFUA_1G05850)-RELATED"/>
    <property type="match status" value="1"/>
</dbReference>
<dbReference type="Proteomes" id="UP000371041">
    <property type="component" value="Chromosome"/>
</dbReference>
<gene>
    <name evidence="1" type="ORF">GIY23_10805</name>
</gene>
<proteinExistence type="predicted"/>